<comment type="subcellular location">
    <subcellularLocation>
        <location evidence="1">Membrane</location>
    </subcellularLocation>
</comment>
<feature type="transmembrane region" description="Helical" evidence="9">
    <location>
        <begin position="659"/>
        <end position="682"/>
    </location>
</feature>
<evidence type="ECO:0008006" key="15">
    <source>
        <dbReference type="Google" id="ProtNLM"/>
    </source>
</evidence>
<sequence length="780" mass="84462">MVVDPGEKLEVKLASTPGSGSFKGFLIVGRTSNFLRDTTPHGKFTREITSGSGGYEAQAKIQDCLNVPSSSATHVNRNDKDMVILEWEAPQEAGEYIIVVTVVKNKEIFWVAAPSPIITVGSGTEPEPGDEIKAIYEGCSKTKGCFGTPNGCLGTRNCAMFVTYTIQPSNGNAQFELVGNVKSFNSPTSYVALGLSDNNRMGDDSVLACRMDQNTIAVNEYYTRPEYHGNFGVSRAEFGIISQASGVNVDGFISCKFTVLPAYEVDVPTERVKKSWDLASNNYYLLLARGNDANEGALDKHPGGEDRITSLEPRNITDVNGPEPPPPPPPPPPSEGLVGVYEGCGNTKGCFGLGVSGCVGSRSCEMVVTYQITGNSANLQLAGRQIGDSSSYVAVGLSRDNIMGEDHVFGCRLDRGSVVVSEYYNRPNRDGNDGVVRRDVSYEQFLILNSWSYAAEIISNPTGTAEDGYLLCSFTVDKTYTVPIENSNSVDYDLGNEAFFLLLARGTESAVEFLGKHPSATDRGASSSSVKFSDASVVVAKSNIYIQLHGSFMILAWLLCASSGMFTARYYKQTHTRRQPWGLAIWFHIHRTCMSLTVLFTVAGFVFIFVEVGGLTSWNGGNAEKSHPILGIILTALALLQVCLALVRPHPGNSKRPLFNWAHWSVGNSAHIIGLACIYLANNLQKTNLQQTRYWGVITGFIAYHIVLHIALTILTFQADQKMEIQEKKRALSVGPMPSAGVSGEAPGTEIRTVIYAAYILGAASTAISLIYFVVDALQS</sequence>
<keyword evidence="14" id="KW-1185">Reference proteome</keyword>
<evidence type="ECO:0000313" key="14">
    <source>
        <dbReference type="Proteomes" id="UP000708208"/>
    </source>
</evidence>
<accession>A0A8J2Q283</accession>
<evidence type="ECO:0000256" key="1">
    <source>
        <dbReference type="ARBA" id="ARBA00004370"/>
    </source>
</evidence>
<feature type="domain" description="DOMON" evidence="10">
    <location>
        <begin position="364"/>
        <end position="506"/>
    </location>
</feature>
<dbReference type="InterPro" id="IPR042789">
    <property type="entry name" value="FRRS1L"/>
</dbReference>
<keyword evidence="5" id="KW-0249">Electron transport</keyword>
<keyword evidence="4 9" id="KW-0812">Transmembrane</keyword>
<dbReference type="GO" id="GO:1900449">
    <property type="term" value="P:regulation of glutamate receptor signaling pathway"/>
    <property type="evidence" value="ECO:0007669"/>
    <property type="project" value="InterPro"/>
</dbReference>
<feature type="domain" description="Cytochrome b561" evidence="11">
    <location>
        <begin position="513"/>
        <end position="718"/>
    </location>
</feature>
<dbReference type="Proteomes" id="UP000708208">
    <property type="component" value="Unassembled WGS sequence"/>
</dbReference>
<keyword evidence="7 9" id="KW-0472">Membrane</keyword>
<dbReference type="PANTHER" id="PTHR46902:SF1">
    <property type="entry name" value="DOMON DOMAIN-CONTAINING PROTEIN FRRS1L"/>
    <property type="match status" value="1"/>
</dbReference>
<dbReference type="EMBL" id="CAJVCH010571544">
    <property type="protein sequence ID" value="CAG7837807.1"/>
    <property type="molecule type" value="Genomic_DNA"/>
</dbReference>
<feature type="compositionally biased region" description="Basic and acidic residues" evidence="8">
    <location>
        <begin position="297"/>
        <end position="309"/>
    </location>
</feature>
<evidence type="ECO:0000256" key="5">
    <source>
        <dbReference type="ARBA" id="ARBA00022982"/>
    </source>
</evidence>
<feature type="transmembrane region" description="Helical" evidence="9">
    <location>
        <begin position="754"/>
        <end position="775"/>
    </location>
</feature>
<evidence type="ECO:0000256" key="2">
    <source>
        <dbReference type="ARBA" id="ARBA00009195"/>
    </source>
</evidence>
<dbReference type="PANTHER" id="PTHR46902">
    <property type="entry name" value="DOMON DOMAIN-CONTAINING PROTEIN FRRS1L"/>
    <property type="match status" value="1"/>
</dbReference>
<reference evidence="13" key="1">
    <citation type="submission" date="2021-06" db="EMBL/GenBank/DDBJ databases">
        <authorList>
            <person name="Hodson N. C."/>
            <person name="Mongue J. A."/>
            <person name="Jaron S. K."/>
        </authorList>
    </citation>
    <scope>NUCLEOTIDE SEQUENCE</scope>
</reference>
<dbReference type="PROSITE" id="PS50939">
    <property type="entry name" value="CYTOCHROME_B561"/>
    <property type="match status" value="1"/>
</dbReference>
<dbReference type="Pfam" id="PF03351">
    <property type="entry name" value="DOMON"/>
    <property type="match status" value="1"/>
</dbReference>
<dbReference type="PROSITE" id="PS51019">
    <property type="entry name" value="REELIN"/>
    <property type="match status" value="1"/>
</dbReference>
<evidence type="ECO:0000256" key="8">
    <source>
        <dbReference type="SAM" id="MobiDB-lite"/>
    </source>
</evidence>
<dbReference type="GO" id="GO:0016020">
    <property type="term" value="C:membrane"/>
    <property type="evidence" value="ECO:0007669"/>
    <property type="project" value="UniProtKB-SubCell"/>
</dbReference>
<feature type="transmembrane region" description="Helical" evidence="9">
    <location>
        <begin position="552"/>
        <end position="571"/>
    </location>
</feature>
<gene>
    <name evidence="13" type="ORF">AFUS01_LOCUS46860</name>
</gene>
<evidence type="ECO:0000259" key="11">
    <source>
        <dbReference type="PROSITE" id="PS50939"/>
    </source>
</evidence>
<dbReference type="InterPro" id="IPR005018">
    <property type="entry name" value="DOMON_domain"/>
</dbReference>
<dbReference type="SMART" id="SM00665">
    <property type="entry name" value="B561"/>
    <property type="match status" value="1"/>
</dbReference>
<feature type="transmembrane region" description="Helical" evidence="9">
    <location>
        <begin position="629"/>
        <end position="647"/>
    </location>
</feature>
<dbReference type="CDD" id="cd09628">
    <property type="entry name" value="DOMON_SDR_2_like"/>
    <property type="match status" value="1"/>
</dbReference>
<dbReference type="AlphaFoldDB" id="A0A8J2Q283"/>
<evidence type="ECO:0000256" key="4">
    <source>
        <dbReference type="ARBA" id="ARBA00022692"/>
    </source>
</evidence>
<dbReference type="GO" id="GO:0099072">
    <property type="term" value="P:regulation of postsynaptic membrane neurotransmitter receptor levels"/>
    <property type="evidence" value="ECO:0007669"/>
    <property type="project" value="TreeGrafter"/>
</dbReference>
<dbReference type="PROSITE" id="PS50836">
    <property type="entry name" value="DOMON"/>
    <property type="match status" value="2"/>
</dbReference>
<name>A0A8J2Q283_9HEXA</name>
<protein>
    <recommendedName>
        <fullName evidence="15">Ferric-chelate reductase 1</fullName>
    </recommendedName>
</protein>
<dbReference type="OrthoDB" id="6372137at2759"/>
<proteinExistence type="inferred from homology"/>
<organism evidence="13 14">
    <name type="scientific">Allacma fusca</name>
    <dbReference type="NCBI Taxonomy" id="39272"/>
    <lineage>
        <taxon>Eukaryota</taxon>
        <taxon>Metazoa</taxon>
        <taxon>Ecdysozoa</taxon>
        <taxon>Arthropoda</taxon>
        <taxon>Hexapoda</taxon>
        <taxon>Collembola</taxon>
        <taxon>Symphypleona</taxon>
        <taxon>Sminthuridae</taxon>
        <taxon>Allacma</taxon>
    </lineage>
</organism>
<comment type="caution">
    <text evidence="13">The sequence shown here is derived from an EMBL/GenBank/DDBJ whole genome shotgun (WGS) entry which is preliminary data.</text>
</comment>
<dbReference type="CDD" id="cd08760">
    <property type="entry name" value="Cyt_b561_FRRS1_like"/>
    <property type="match status" value="1"/>
</dbReference>
<evidence type="ECO:0000256" key="7">
    <source>
        <dbReference type="ARBA" id="ARBA00023136"/>
    </source>
</evidence>
<evidence type="ECO:0000259" key="12">
    <source>
        <dbReference type="PROSITE" id="PS51019"/>
    </source>
</evidence>
<evidence type="ECO:0000256" key="3">
    <source>
        <dbReference type="ARBA" id="ARBA00022448"/>
    </source>
</evidence>
<keyword evidence="6 9" id="KW-1133">Transmembrane helix</keyword>
<feature type="compositionally biased region" description="Pro residues" evidence="8">
    <location>
        <begin position="322"/>
        <end position="334"/>
    </location>
</feature>
<evidence type="ECO:0000256" key="6">
    <source>
        <dbReference type="ARBA" id="ARBA00022989"/>
    </source>
</evidence>
<feature type="transmembrane region" description="Helical" evidence="9">
    <location>
        <begin position="694"/>
        <end position="717"/>
    </location>
</feature>
<dbReference type="CDD" id="cd08544">
    <property type="entry name" value="Reeler"/>
    <property type="match status" value="1"/>
</dbReference>
<dbReference type="InterPro" id="IPR006593">
    <property type="entry name" value="Cyt_b561/ferric_Rdtase_TM"/>
</dbReference>
<evidence type="ECO:0000256" key="9">
    <source>
        <dbReference type="SAM" id="Phobius"/>
    </source>
</evidence>
<evidence type="ECO:0000259" key="10">
    <source>
        <dbReference type="PROSITE" id="PS50836"/>
    </source>
</evidence>
<dbReference type="SMART" id="SM00664">
    <property type="entry name" value="DoH"/>
    <property type="match status" value="2"/>
</dbReference>
<evidence type="ECO:0000313" key="13">
    <source>
        <dbReference type="EMBL" id="CAG7837807.1"/>
    </source>
</evidence>
<keyword evidence="3" id="KW-0813">Transport</keyword>
<feature type="region of interest" description="Disordered" evidence="8">
    <location>
        <begin position="295"/>
        <end position="338"/>
    </location>
</feature>
<dbReference type="Pfam" id="PF02014">
    <property type="entry name" value="Reeler"/>
    <property type="match status" value="1"/>
</dbReference>
<feature type="transmembrane region" description="Helical" evidence="9">
    <location>
        <begin position="583"/>
        <end position="609"/>
    </location>
</feature>
<feature type="domain" description="Reelin" evidence="12">
    <location>
        <begin position="1"/>
        <end position="133"/>
    </location>
</feature>
<comment type="similarity">
    <text evidence="2">Belongs to the FRRS1 family.</text>
</comment>
<feature type="domain" description="DOMON" evidence="10">
    <location>
        <begin position="158"/>
        <end position="290"/>
    </location>
</feature>
<dbReference type="InterPro" id="IPR002861">
    <property type="entry name" value="Reeler_dom"/>
</dbReference>